<dbReference type="InterPro" id="IPR050570">
    <property type="entry name" value="Cell_wall_metabolism_enzyme"/>
</dbReference>
<dbReference type="CDD" id="cd12797">
    <property type="entry name" value="M23_peptidase"/>
    <property type="match status" value="1"/>
</dbReference>
<evidence type="ECO:0000313" key="6">
    <source>
        <dbReference type="Proteomes" id="UP000324996"/>
    </source>
</evidence>
<keyword evidence="2" id="KW-0472">Membrane</keyword>
<keyword evidence="2" id="KW-0812">Transmembrane</keyword>
<evidence type="ECO:0000256" key="2">
    <source>
        <dbReference type="SAM" id="Phobius"/>
    </source>
</evidence>
<dbReference type="SUPFAM" id="SSF51261">
    <property type="entry name" value="Duplicated hybrid motif"/>
    <property type="match status" value="1"/>
</dbReference>
<evidence type="ECO:0000256" key="1">
    <source>
        <dbReference type="SAM" id="Coils"/>
    </source>
</evidence>
<dbReference type="InterPro" id="IPR016047">
    <property type="entry name" value="M23ase_b-sheet_dom"/>
</dbReference>
<organism evidence="5 6">
    <name type="scientific">Iodidimonas nitroreducens</name>
    <dbReference type="NCBI Taxonomy" id="1236968"/>
    <lineage>
        <taxon>Bacteria</taxon>
        <taxon>Pseudomonadati</taxon>
        <taxon>Pseudomonadota</taxon>
        <taxon>Alphaproteobacteria</taxon>
        <taxon>Iodidimonadales</taxon>
        <taxon>Iodidimonadaceae</taxon>
        <taxon>Iodidimonas</taxon>
    </lineage>
</organism>
<dbReference type="AlphaFoldDB" id="A0A5A7N3R0"/>
<keyword evidence="2" id="KW-1133">Transmembrane helix</keyword>
<dbReference type="PANTHER" id="PTHR21666:SF270">
    <property type="entry name" value="MUREIN HYDROLASE ACTIVATOR ENVC"/>
    <property type="match status" value="1"/>
</dbReference>
<evidence type="ECO:0000259" key="4">
    <source>
        <dbReference type="Pfam" id="PF19353"/>
    </source>
</evidence>
<dbReference type="Gene3D" id="2.70.70.10">
    <property type="entry name" value="Glucose Permease (Domain IIA)"/>
    <property type="match status" value="1"/>
</dbReference>
<dbReference type="Pfam" id="PF19353">
    <property type="entry name" value="DUF5930"/>
    <property type="match status" value="1"/>
</dbReference>
<dbReference type="Proteomes" id="UP000324996">
    <property type="component" value="Unassembled WGS sequence"/>
</dbReference>
<feature type="domain" description="DUF5930" evidence="4">
    <location>
        <begin position="7"/>
        <end position="106"/>
    </location>
</feature>
<dbReference type="RefSeq" id="WP_052371126.1">
    <property type="nucleotide sequence ID" value="NZ_BKCN01000002.1"/>
</dbReference>
<dbReference type="EMBL" id="BKCN01000002">
    <property type="protein sequence ID" value="GER02903.1"/>
    <property type="molecule type" value="Genomic_DNA"/>
</dbReference>
<proteinExistence type="predicted"/>
<dbReference type="InterPro" id="IPR011055">
    <property type="entry name" value="Dup_hybrid_motif"/>
</dbReference>
<evidence type="ECO:0000259" key="3">
    <source>
        <dbReference type="Pfam" id="PF01551"/>
    </source>
</evidence>
<name>A0A5A7N3R0_9PROT</name>
<evidence type="ECO:0000313" key="5">
    <source>
        <dbReference type="EMBL" id="GER02903.1"/>
    </source>
</evidence>
<dbReference type="Pfam" id="PF01551">
    <property type="entry name" value="Peptidase_M23"/>
    <property type="match status" value="1"/>
</dbReference>
<dbReference type="PANTHER" id="PTHR21666">
    <property type="entry name" value="PEPTIDASE-RELATED"/>
    <property type="match status" value="1"/>
</dbReference>
<dbReference type="InterPro" id="IPR045974">
    <property type="entry name" value="DUF5930"/>
</dbReference>
<sequence>MRIHKEHILRQATQLFERAFPERQIFFRTRGEVRFARLSPLFQASVSVIALGLVGWTLTASISYLTDDNRVATKQQELKYVSHELNSLLVELERLKSSALDRAERLEARQKFLEKLAPSATLKAAVSQQSNQDAAGYPLLDGPLVMRPPLNLQNTSDAADVGMDKAHETDKEPAEDDLSSTQGDRLNESARLRPSGAQWKAANFANAAMGGLVISDAQAAPTLDLRSRPSSSEAVTSISESFDLIIEKLDRVERNQNRKAQALILAEQENIERRHEVIASLGIPYDALLKKMEPQTGTGGPFTSADPSIFSKVFQKLGELVFQRSLIDQAIANIPSHIPAAKYYISSHFGARIDPFRKSWADHSGLDMAGWRGEPIMAAAAGTVVTSRRKPAYGLMVEIDHGNGFRTRYGHMRSLSVNSGEIVKPGQKIGEMGSTGRSTSTHLHWEVWFNGALVDPLPFIEAALDVQALQQGRYEEN</sequence>
<reference evidence="5 6" key="1">
    <citation type="submission" date="2019-09" db="EMBL/GenBank/DDBJ databases">
        <title>NBRP : Genome information of microbial organism related human and environment.</title>
        <authorList>
            <person name="Hattori M."/>
            <person name="Oshima K."/>
            <person name="Inaba H."/>
            <person name="Suda W."/>
            <person name="Sakamoto M."/>
            <person name="Iino T."/>
            <person name="Kitahara M."/>
            <person name="Oshida Y."/>
            <person name="Iida T."/>
            <person name="Kudo T."/>
            <person name="Itoh T."/>
            <person name="Ohkuma M."/>
        </authorList>
    </citation>
    <scope>NUCLEOTIDE SEQUENCE [LARGE SCALE GENOMIC DNA]</scope>
    <source>
        <strain evidence="5 6">Q-1</strain>
    </source>
</reference>
<gene>
    <name evidence="5" type="ORF">JCM17846_05850</name>
</gene>
<dbReference type="GO" id="GO:0004222">
    <property type="term" value="F:metalloendopeptidase activity"/>
    <property type="evidence" value="ECO:0007669"/>
    <property type="project" value="TreeGrafter"/>
</dbReference>
<keyword evidence="6" id="KW-1185">Reference proteome</keyword>
<comment type="caution">
    <text evidence="5">The sequence shown here is derived from an EMBL/GenBank/DDBJ whole genome shotgun (WGS) entry which is preliminary data.</text>
</comment>
<accession>A0A5A7N3R0</accession>
<feature type="coiled-coil region" evidence="1">
    <location>
        <begin position="89"/>
        <end position="116"/>
    </location>
</feature>
<feature type="transmembrane region" description="Helical" evidence="2">
    <location>
        <begin position="44"/>
        <end position="65"/>
    </location>
</feature>
<keyword evidence="1" id="KW-0175">Coiled coil</keyword>
<feature type="domain" description="M23ase beta-sheet core" evidence="3">
    <location>
        <begin position="362"/>
        <end position="456"/>
    </location>
</feature>
<protein>
    <submittedName>
        <fullName evidence="5">Uncharacterized protein</fullName>
    </submittedName>
</protein>